<proteinExistence type="predicted"/>
<dbReference type="InParanoid" id="A0A059D701"/>
<organism evidence="1">
    <name type="scientific">Eucalyptus grandis</name>
    <name type="common">Flooded gum</name>
    <dbReference type="NCBI Taxonomy" id="71139"/>
    <lineage>
        <taxon>Eukaryota</taxon>
        <taxon>Viridiplantae</taxon>
        <taxon>Streptophyta</taxon>
        <taxon>Embryophyta</taxon>
        <taxon>Tracheophyta</taxon>
        <taxon>Spermatophyta</taxon>
        <taxon>Magnoliopsida</taxon>
        <taxon>eudicotyledons</taxon>
        <taxon>Gunneridae</taxon>
        <taxon>Pentapetalae</taxon>
        <taxon>rosids</taxon>
        <taxon>malvids</taxon>
        <taxon>Myrtales</taxon>
        <taxon>Myrtaceae</taxon>
        <taxon>Myrtoideae</taxon>
        <taxon>Eucalypteae</taxon>
        <taxon>Eucalyptus</taxon>
    </lineage>
</organism>
<protein>
    <submittedName>
        <fullName evidence="1">Uncharacterized protein</fullName>
    </submittedName>
</protein>
<dbReference type="EMBL" id="KK198754">
    <property type="protein sequence ID" value="KCW86206.1"/>
    <property type="molecule type" value="Genomic_DNA"/>
</dbReference>
<gene>
    <name evidence="1" type="ORF">EUGRSUZ_B02895</name>
</gene>
<reference evidence="1" key="1">
    <citation type="submission" date="2013-07" db="EMBL/GenBank/DDBJ databases">
        <title>The genome of Eucalyptus grandis.</title>
        <authorList>
            <person name="Schmutz J."/>
            <person name="Hayes R."/>
            <person name="Myburg A."/>
            <person name="Tuskan G."/>
            <person name="Grattapaglia D."/>
            <person name="Rokhsar D.S."/>
        </authorList>
    </citation>
    <scope>NUCLEOTIDE SEQUENCE</scope>
    <source>
        <tissue evidence="1">Leaf extractions</tissue>
    </source>
</reference>
<dbReference type="Gramene" id="KCW86206">
    <property type="protein sequence ID" value="KCW86206"/>
    <property type="gene ID" value="EUGRSUZ_B02895"/>
</dbReference>
<evidence type="ECO:0000313" key="1">
    <source>
        <dbReference type="EMBL" id="KCW86206.1"/>
    </source>
</evidence>
<sequence>MIKGGRSCIKLLTLLKCSINSFSKQKGFPDSGLIGTRNYGSSYSAVFMMLGFLGGGGRKEEMGQKWY</sequence>
<name>A0A059D701_EUCGR</name>
<dbReference type="AlphaFoldDB" id="A0A059D701"/>
<accession>A0A059D701</accession>